<comment type="caution">
    <text evidence="1">The sequence shown here is derived from an EMBL/GenBank/DDBJ whole genome shotgun (WGS) entry which is preliminary data.</text>
</comment>
<dbReference type="Proteomes" id="UP000018936">
    <property type="component" value="Unassembled WGS sequence"/>
</dbReference>
<feature type="non-terminal residue" evidence="1">
    <location>
        <position position="1"/>
    </location>
</feature>
<evidence type="ECO:0000313" key="1">
    <source>
        <dbReference type="EMBL" id="ETE57751.1"/>
    </source>
</evidence>
<protein>
    <submittedName>
        <fullName evidence="1">Uncharacterized protein</fullName>
    </submittedName>
</protein>
<name>V8N759_OPHHA</name>
<sequence length="334" mass="38117">MDRREKLAIGKVWIVTALSDLSARWLYRIVDLRHKHAFLSFVIKTKTGTSYDRAVSDFFAFEKFARSAFQCSYSSSGLSRKVWERCTEKENRGILSPAVVAKILSEDAYSIRNAIQVVSWTLSAAYTSQLGQKRRQVGSHPAPQPWQNTFHSLIPHIEKGSQIKIIVWQLDFQATAILSGLIQTSGRKNASVGGKVWIATTLKDLSITMFYYGVDLQHKHALFSFLTQRKARKQYHDFNSYSSAVFQFGKEAFQCSYTKAVKSKKVWERCKEKENWEFPLHDVATRMQSEDASAISKAIQAVALVLSAVSFSQWSKRRMHVGGHQLPQIIQPWQ</sequence>
<dbReference type="EMBL" id="AZIM01007811">
    <property type="protein sequence ID" value="ETE57751.1"/>
    <property type="molecule type" value="Genomic_DNA"/>
</dbReference>
<accession>V8N759</accession>
<gene>
    <name evidence="1" type="ORF">L345_16531</name>
</gene>
<reference evidence="1 2" key="1">
    <citation type="journal article" date="2013" name="Proc. Natl. Acad. Sci. U.S.A.">
        <title>The king cobra genome reveals dynamic gene evolution and adaptation in the snake venom system.</title>
        <authorList>
            <person name="Vonk F.J."/>
            <person name="Casewell N.R."/>
            <person name="Henkel C.V."/>
            <person name="Heimberg A.M."/>
            <person name="Jansen H.J."/>
            <person name="McCleary R.J."/>
            <person name="Kerkkamp H.M."/>
            <person name="Vos R.A."/>
            <person name="Guerreiro I."/>
            <person name="Calvete J.J."/>
            <person name="Wuster W."/>
            <person name="Woods A.E."/>
            <person name="Logan J.M."/>
            <person name="Harrison R.A."/>
            <person name="Castoe T.A."/>
            <person name="de Koning A.P."/>
            <person name="Pollock D.D."/>
            <person name="Yandell M."/>
            <person name="Calderon D."/>
            <person name="Renjifo C."/>
            <person name="Currier R.B."/>
            <person name="Salgado D."/>
            <person name="Pla D."/>
            <person name="Sanz L."/>
            <person name="Hyder A.S."/>
            <person name="Ribeiro J.M."/>
            <person name="Arntzen J.W."/>
            <person name="van den Thillart G.E."/>
            <person name="Boetzer M."/>
            <person name="Pirovano W."/>
            <person name="Dirks R.P."/>
            <person name="Spaink H.P."/>
            <person name="Duboule D."/>
            <person name="McGlinn E."/>
            <person name="Kini R.M."/>
            <person name="Richardson M.K."/>
        </authorList>
    </citation>
    <scope>NUCLEOTIDE SEQUENCE</scope>
    <source>
        <tissue evidence="1">Blood</tissue>
    </source>
</reference>
<evidence type="ECO:0000313" key="2">
    <source>
        <dbReference type="Proteomes" id="UP000018936"/>
    </source>
</evidence>
<dbReference type="AlphaFoldDB" id="V8N759"/>
<keyword evidence="2" id="KW-1185">Reference proteome</keyword>
<feature type="non-terminal residue" evidence="1">
    <location>
        <position position="334"/>
    </location>
</feature>
<organism evidence="1 2">
    <name type="scientific">Ophiophagus hannah</name>
    <name type="common">King cobra</name>
    <name type="synonym">Naja hannah</name>
    <dbReference type="NCBI Taxonomy" id="8665"/>
    <lineage>
        <taxon>Eukaryota</taxon>
        <taxon>Metazoa</taxon>
        <taxon>Chordata</taxon>
        <taxon>Craniata</taxon>
        <taxon>Vertebrata</taxon>
        <taxon>Euteleostomi</taxon>
        <taxon>Lepidosauria</taxon>
        <taxon>Squamata</taxon>
        <taxon>Bifurcata</taxon>
        <taxon>Unidentata</taxon>
        <taxon>Episquamata</taxon>
        <taxon>Toxicofera</taxon>
        <taxon>Serpentes</taxon>
        <taxon>Colubroidea</taxon>
        <taxon>Elapidae</taxon>
        <taxon>Elapinae</taxon>
        <taxon>Ophiophagus</taxon>
    </lineage>
</organism>
<dbReference type="OrthoDB" id="5984008at2759"/>
<proteinExistence type="predicted"/>